<dbReference type="EMBL" id="LAVV01008734">
    <property type="protein sequence ID" value="KNZ52058.1"/>
    <property type="molecule type" value="Genomic_DNA"/>
</dbReference>
<organism evidence="1 2">
    <name type="scientific">Puccinia sorghi</name>
    <dbReference type="NCBI Taxonomy" id="27349"/>
    <lineage>
        <taxon>Eukaryota</taxon>
        <taxon>Fungi</taxon>
        <taxon>Dikarya</taxon>
        <taxon>Basidiomycota</taxon>
        <taxon>Pucciniomycotina</taxon>
        <taxon>Pucciniomycetes</taxon>
        <taxon>Pucciniales</taxon>
        <taxon>Pucciniaceae</taxon>
        <taxon>Puccinia</taxon>
    </lineage>
</organism>
<name>A0A0L6UU37_9BASI</name>
<gene>
    <name evidence="1" type="ORF">VP01_3709g2</name>
</gene>
<accession>A0A0L6UU37</accession>
<dbReference type="Proteomes" id="UP000037035">
    <property type="component" value="Unassembled WGS sequence"/>
</dbReference>
<keyword evidence="2" id="KW-1185">Reference proteome</keyword>
<sequence>MYSQKFRLLSSLEHFLIKISSFWKTQLIQMINVNFNYHLEHSQVRIKHSIGILKGQSSSFCELWTQIRNFKEVRDTIKINGMSFVKKMSLIQLLWLRTTLTTKTMGYMAS</sequence>
<evidence type="ECO:0000313" key="1">
    <source>
        <dbReference type="EMBL" id="KNZ52058.1"/>
    </source>
</evidence>
<evidence type="ECO:0000313" key="2">
    <source>
        <dbReference type="Proteomes" id="UP000037035"/>
    </source>
</evidence>
<reference evidence="1 2" key="1">
    <citation type="submission" date="2015-08" db="EMBL/GenBank/DDBJ databases">
        <title>Next Generation Sequencing and Analysis of the Genome of Puccinia sorghi L Schw, the Causal Agent of Maize Common Rust.</title>
        <authorList>
            <person name="Rochi L."/>
            <person name="Burguener G."/>
            <person name="Darino M."/>
            <person name="Turjanski A."/>
            <person name="Kreff E."/>
            <person name="Dieguez M.J."/>
            <person name="Sacco F."/>
        </authorList>
    </citation>
    <scope>NUCLEOTIDE SEQUENCE [LARGE SCALE GENOMIC DNA]</scope>
    <source>
        <strain evidence="1 2">RO10H11247</strain>
    </source>
</reference>
<proteinExistence type="predicted"/>
<comment type="caution">
    <text evidence="1">The sequence shown here is derived from an EMBL/GenBank/DDBJ whole genome shotgun (WGS) entry which is preliminary data.</text>
</comment>
<dbReference type="AlphaFoldDB" id="A0A0L6UU37"/>
<protein>
    <submittedName>
        <fullName evidence="1">Uncharacterized protein</fullName>
    </submittedName>
</protein>
<dbReference type="VEuPathDB" id="FungiDB:VP01_3709g2"/>
<dbReference type="OrthoDB" id="2649667at2759"/>